<dbReference type="PANTHER" id="PTHR46652:SF3">
    <property type="entry name" value="LEUCINE-RICH REPEAT-CONTAINING PROTEIN 9"/>
    <property type="match status" value="1"/>
</dbReference>
<dbReference type="InterPro" id="IPR032675">
    <property type="entry name" value="LRR_dom_sf"/>
</dbReference>
<evidence type="ECO:0000313" key="4">
    <source>
        <dbReference type="EMBL" id="KDR51568.1"/>
    </source>
</evidence>
<reference evidence="4 5" key="1">
    <citation type="submission" date="2013-08" db="EMBL/GenBank/DDBJ databases">
        <authorList>
            <person name="Weinstock G."/>
            <person name="Sodergren E."/>
            <person name="Wylie T."/>
            <person name="Fulton L."/>
            <person name="Fulton R."/>
            <person name="Fronick C."/>
            <person name="O'Laughlin M."/>
            <person name="Godfrey J."/>
            <person name="Miner T."/>
            <person name="Herter B."/>
            <person name="Appelbaum E."/>
            <person name="Cordes M."/>
            <person name="Lek S."/>
            <person name="Wollam A."/>
            <person name="Pepin K.H."/>
            <person name="Palsikar V.B."/>
            <person name="Mitreva M."/>
            <person name="Wilson R.K."/>
        </authorList>
    </citation>
    <scope>NUCLEOTIDE SEQUENCE [LARGE SCALE GENOMIC DNA]</scope>
    <source>
        <strain evidence="4 5">ATCC 15930</strain>
    </source>
</reference>
<name>A0A069QFB4_HOYLO</name>
<keyword evidence="5" id="KW-1185">Reference proteome</keyword>
<evidence type="ECO:0000313" key="5">
    <source>
        <dbReference type="Proteomes" id="UP000027442"/>
    </source>
</evidence>
<dbReference type="InterPro" id="IPR050836">
    <property type="entry name" value="SDS22/Internalin_LRR"/>
</dbReference>
<dbReference type="SUPFAM" id="SSF52058">
    <property type="entry name" value="L domain-like"/>
    <property type="match status" value="3"/>
</dbReference>
<dbReference type="eggNOG" id="COG4886">
    <property type="taxonomic scope" value="Bacteria"/>
</dbReference>
<evidence type="ECO:0000256" key="3">
    <source>
        <dbReference type="SAM" id="SignalP"/>
    </source>
</evidence>
<accession>A0A069QFB4</accession>
<proteinExistence type="predicted"/>
<dbReference type="RefSeq" id="WP_018966697.1">
    <property type="nucleotide sequence ID" value="NZ_KB899211.1"/>
</dbReference>
<dbReference type="Gene3D" id="3.80.10.10">
    <property type="entry name" value="Ribonuclease Inhibitor"/>
    <property type="match status" value="4"/>
</dbReference>
<dbReference type="Proteomes" id="UP000027442">
    <property type="component" value="Unassembled WGS sequence"/>
</dbReference>
<gene>
    <name evidence="4" type="ORF">HMPREF1991_02368</name>
</gene>
<feature type="chain" id="PRO_5001665219" evidence="3">
    <location>
        <begin position="26"/>
        <end position="1237"/>
    </location>
</feature>
<protein>
    <submittedName>
        <fullName evidence="4">Leucine Rich repeat-containing domain protein</fullName>
    </submittedName>
</protein>
<evidence type="ECO:0000256" key="1">
    <source>
        <dbReference type="ARBA" id="ARBA00022614"/>
    </source>
</evidence>
<keyword evidence="1" id="KW-0433">Leucine-rich repeat</keyword>
<dbReference type="PROSITE" id="PS51450">
    <property type="entry name" value="LRR"/>
    <property type="match status" value="4"/>
</dbReference>
<dbReference type="AlphaFoldDB" id="A0A069QFB4"/>
<dbReference type="PANTHER" id="PTHR46652">
    <property type="entry name" value="LEUCINE-RICH REPEAT AND IQ DOMAIN-CONTAINING PROTEIN 1-RELATED"/>
    <property type="match status" value="1"/>
</dbReference>
<keyword evidence="3" id="KW-0732">Signal</keyword>
<dbReference type="HOGENOM" id="CLU_267147_0_0_10"/>
<feature type="signal peptide" evidence="3">
    <location>
        <begin position="1"/>
        <end position="25"/>
    </location>
</feature>
<comment type="caution">
    <text evidence="4">The sequence shown here is derived from an EMBL/GenBank/DDBJ whole genome shotgun (WGS) entry which is preliminary data.</text>
</comment>
<sequence length="1237" mass="137057">MNYKQTLLASLLLALMAVMGLPAFAQNKNQQLIISFHTTVYDDNKGETPIVTFSLGSTQGNEYVDIDCGNGPEELAVGVAKLQQGAEVPTGTDYSGTVTKDGIVKIYGDPSKIDFFNATGCKIDQITFHKDLKLSYLRLAYNSIKQIDLSNLKSLQFLYLRDNPFSAQTPLALGNMPELLELEIAQCAYVQSKFELKNFPKLVSFDAYHCRTITEVDTKGCTTLRRLSLDMTDISTIDVSHNANLNVLNVSDTRVNKLDISKNSKLNELYIEHASGSINTDVKFDDIDLTHCPDLRHLYCAGNNLRSINLSNVPKLVTLGANHNKLTSIDVSKCPDLYIFNIRKNLMTFASLPKPQNTWREYYYDQRDLVLDDTYKVGTVLDFSKQVLREGTATLGKLYKLDKDTLAKRTELDASYYYYENGKVTLLRPVDGKVVLIFTNNVFNEYPLFTEPFTVKDDNEFGKDVRAIDFATTATAGQTISLTVGMKGATPQKPVKVKVDFGNGQQKEVDITAEKPTATNITGQRVGNGNIVVTVPQDNYVTALEVKDLNITSIDVTELTDLRVLSLVNTGLTTIDLGRNNQLERLDLSHNQFKTISLKGKSKSQYKSLLTHVNLSHNKLETITVDDYFTITDFDLSHNNLANIDLRRADALVRGNLSHNKLTSLILDHSEQLKELNVSNNELTLLGIIPLAPVAKLDISNNHFTLANMPNRFGLDEAHFIYAPQREVVIATTSPGIDLTEQYVTINNQTTNFVWKTEGGQAYVLGTDYLNDKGSTRFKNLTKGKVYCEISHPAYPAFTGKNILKTTLVQPIPTPTNELASFTTTNNRDSVQLSLRGNIDGMSVYFDWRGDGAMSQYVLKANTYTRFTALTNKGVKVRVLVSKPEEKLTVFSITNAKMSSVDISKLADTRAITLDNVGLSKFDFAPSTALKQLDLSRNNISEIDLSKYPNLEYLSMSDNKLTKLDLSKNKELIVVSLSRNNLTEVNFRGLTALESLDLTANSMTSLDCSRLPNLGQLFVSNNKLTSINVKNNAHLRALNLVANNLRFSALPPTTGSYRTSYAYQRQNPVDASVNGNKVDLSSEAVIDGTPTVYRWFTGNVNVDKNGNLQGEEFDVDAEYTVTNGVTTLKLTKRYEDLVCVMTNAKFPKLLLHTKHIRFIPDATGIEGVNADNTDTFIKVVEGGIVVEAAAGSVVNVYGINGGLVQKAKMNGTSQSFSLPKGVYVVTINNKVAKVMVK</sequence>
<dbReference type="InterPro" id="IPR025875">
    <property type="entry name" value="Leu-rich_rpt_4"/>
</dbReference>
<organism evidence="4 5">
    <name type="scientific">Hoylesella loescheii DSM 19665 = JCM 12249 = ATCC 15930</name>
    <dbReference type="NCBI Taxonomy" id="1122985"/>
    <lineage>
        <taxon>Bacteria</taxon>
        <taxon>Pseudomonadati</taxon>
        <taxon>Bacteroidota</taxon>
        <taxon>Bacteroidia</taxon>
        <taxon>Bacteroidales</taxon>
        <taxon>Prevotellaceae</taxon>
        <taxon>Hoylesella</taxon>
    </lineage>
</organism>
<dbReference type="EMBL" id="JNGW01000103">
    <property type="protein sequence ID" value="KDR51568.1"/>
    <property type="molecule type" value="Genomic_DNA"/>
</dbReference>
<dbReference type="Pfam" id="PF12799">
    <property type="entry name" value="LRR_4"/>
    <property type="match status" value="1"/>
</dbReference>
<evidence type="ECO:0000256" key="2">
    <source>
        <dbReference type="ARBA" id="ARBA00022737"/>
    </source>
</evidence>
<keyword evidence="2" id="KW-0677">Repeat</keyword>
<dbReference type="InterPro" id="IPR001611">
    <property type="entry name" value="Leu-rich_rpt"/>
</dbReference>
<dbReference type="PATRIC" id="fig|1122985.7.peg.2454"/>